<dbReference type="SUPFAM" id="SSF54001">
    <property type="entry name" value="Cysteine proteinases"/>
    <property type="match status" value="1"/>
</dbReference>
<dbReference type="EMBL" id="AP018738">
    <property type="protein sequence ID" value="BBE50835.1"/>
    <property type="molecule type" value="Genomic_DNA"/>
</dbReference>
<reference evidence="1 2" key="1">
    <citation type="submission" date="2018-06" db="EMBL/GenBank/DDBJ databases">
        <title>OYT1 Genome Sequencing.</title>
        <authorList>
            <person name="Kato S."/>
            <person name="Itoh T."/>
            <person name="Ohkuma M."/>
        </authorList>
    </citation>
    <scope>NUCLEOTIDE SEQUENCE [LARGE SCALE GENOMIC DNA]</scope>
    <source>
        <strain evidence="1 2">OYT1</strain>
    </source>
</reference>
<dbReference type="Proteomes" id="UP000033070">
    <property type="component" value="Chromosome"/>
</dbReference>
<dbReference type="STRING" id="1188319.OYT1_01938"/>
<gene>
    <name evidence="1" type="ORF">OYT1_ch1278</name>
</gene>
<protein>
    <submittedName>
        <fullName evidence="1">Cell wall-associated hydrolase</fullName>
    </submittedName>
</protein>
<keyword evidence="1" id="KW-0378">Hydrolase</keyword>
<dbReference type="RefSeq" id="WP_088178222.1">
    <property type="nucleotide sequence ID" value="NZ_AP018738.1"/>
</dbReference>
<organism evidence="1 2">
    <name type="scientific">Ferriphaselus amnicola</name>
    <dbReference type="NCBI Taxonomy" id="1188319"/>
    <lineage>
        <taxon>Bacteria</taxon>
        <taxon>Pseudomonadati</taxon>
        <taxon>Pseudomonadota</taxon>
        <taxon>Betaproteobacteria</taxon>
        <taxon>Nitrosomonadales</taxon>
        <taxon>Gallionellaceae</taxon>
        <taxon>Ferriphaselus</taxon>
    </lineage>
</organism>
<name>A0A2Z6GCE6_9PROT</name>
<dbReference type="GO" id="GO:0016787">
    <property type="term" value="F:hydrolase activity"/>
    <property type="evidence" value="ECO:0007669"/>
    <property type="project" value="UniProtKB-KW"/>
</dbReference>
<evidence type="ECO:0000313" key="1">
    <source>
        <dbReference type="EMBL" id="BBE50835.1"/>
    </source>
</evidence>
<keyword evidence="2" id="KW-1185">Reference proteome</keyword>
<dbReference type="KEGG" id="fam:OYT1_ch1278"/>
<dbReference type="InterPro" id="IPR038765">
    <property type="entry name" value="Papain-like_cys_pep_sf"/>
</dbReference>
<evidence type="ECO:0000313" key="2">
    <source>
        <dbReference type="Proteomes" id="UP000033070"/>
    </source>
</evidence>
<dbReference type="AlphaFoldDB" id="A0A2Z6GCE6"/>
<dbReference type="OrthoDB" id="6058745at2"/>
<sequence>MAEAQQRTALVDAARSWLNTPYHHKARVKGAGVDCAQLLIGVYADAGLIEAFDTGDYPPDWMLHREEERFLVWVERYLVEVESPLPGDVAIWRFGRSFSHGAIVVEWPQFIHAYRVAGCVCLGQLDQDIDLMRRSIKFYSFFIQE</sequence>
<proteinExistence type="predicted"/>
<dbReference type="Gene3D" id="3.90.1720.10">
    <property type="entry name" value="endopeptidase domain like (from Nostoc punctiforme)"/>
    <property type="match status" value="1"/>
</dbReference>
<accession>A0A2Z6GCE6</accession>